<evidence type="ECO:0000313" key="4">
    <source>
        <dbReference type="Proteomes" id="UP001150217"/>
    </source>
</evidence>
<feature type="compositionally biased region" description="Polar residues" evidence="1">
    <location>
        <begin position="418"/>
        <end position="427"/>
    </location>
</feature>
<feature type="transmembrane region" description="Helical" evidence="2">
    <location>
        <begin position="233"/>
        <end position="258"/>
    </location>
</feature>
<evidence type="ECO:0000313" key="3">
    <source>
        <dbReference type="EMBL" id="KAJ4467334.1"/>
    </source>
</evidence>
<feature type="compositionally biased region" description="Acidic residues" evidence="1">
    <location>
        <begin position="509"/>
        <end position="518"/>
    </location>
</feature>
<organism evidence="3 4">
    <name type="scientific">Lentinula lateritia</name>
    <dbReference type="NCBI Taxonomy" id="40482"/>
    <lineage>
        <taxon>Eukaryota</taxon>
        <taxon>Fungi</taxon>
        <taxon>Dikarya</taxon>
        <taxon>Basidiomycota</taxon>
        <taxon>Agaricomycotina</taxon>
        <taxon>Agaricomycetes</taxon>
        <taxon>Agaricomycetidae</taxon>
        <taxon>Agaricales</taxon>
        <taxon>Marasmiineae</taxon>
        <taxon>Omphalotaceae</taxon>
        <taxon>Lentinula</taxon>
    </lineage>
</organism>
<evidence type="ECO:0000256" key="1">
    <source>
        <dbReference type="SAM" id="MobiDB-lite"/>
    </source>
</evidence>
<gene>
    <name evidence="3" type="ORF">C8R41DRAFT_855636</name>
</gene>
<evidence type="ECO:0008006" key="5">
    <source>
        <dbReference type="Google" id="ProtNLM"/>
    </source>
</evidence>
<dbReference type="Proteomes" id="UP001150217">
    <property type="component" value="Unassembled WGS sequence"/>
</dbReference>
<dbReference type="PANTHER" id="PTHR38848">
    <property type="entry name" value="G-PROTEIN COUPLED RECEPTORS FAMILY 3 PROFILE DOMAIN-CONTAINING PROTEIN"/>
    <property type="match status" value="1"/>
</dbReference>
<feature type="transmembrane region" description="Helical" evidence="2">
    <location>
        <begin position="278"/>
        <end position="298"/>
    </location>
</feature>
<accession>A0ABQ8V5X5</accession>
<proteinExistence type="predicted"/>
<protein>
    <recommendedName>
        <fullName evidence="5">Transmembrane protein</fullName>
    </recommendedName>
</protein>
<feature type="transmembrane region" description="Helical" evidence="2">
    <location>
        <begin position="116"/>
        <end position="134"/>
    </location>
</feature>
<keyword evidence="4" id="KW-1185">Reference proteome</keyword>
<feature type="transmembrane region" description="Helical" evidence="2">
    <location>
        <begin position="86"/>
        <end position="110"/>
    </location>
</feature>
<feature type="region of interest" description="Disordered" evidence="1">
    <location>
        <begin position="499"/>
        <end position="518"/>
    </location>
</feature>
<evidence type="ECO:0000256" key="2">
    <source>
        <dbReference type="SAM" id="Phobius"/>
    </source>
</evidence>
<name>A0ABQ8V5X5_9AGAR</name>
<feature type="transmembrane region" description="Helical" evidence="2">
    <location>
        <begin position="154"/>
        <end position="179"/>
    </location>
</feature>
<keyword evidence="2" id="KW-1133">Transmembrane helix</keyword>
<dbReference type="EMBL" id="JANVFT010000108">
    <property type="protein sequence ID" value="KAJ4467334.1"/>
    <property type="molecule type" value="Genomic_DNA"/>
</dbReference>
<feature type="transmembrane region" description="Helical" evidence="2">
    <location>
        <begin position="310"/>
        <end position="334"/>
    </location>
</feature>
<feature type="transmembrane region" description="Helical" evidence="2">
    <location>
        <begin position="340"/>
        <end position="362"/>
    </location>
</feature>
<keyword evidence="2" id="KW-0472">Membrane</keyword>
<sequence length="518" mass="57754">MSSSTITVTVLISNHDEESFIMQVYISSLCRNPPFSLLSVKVPTADGVFDILSIQGTRNKNIRHRQDARFKTVCTLDRLNRSPPSLLTTICIPVMVVSPRVDYAAASIMFPSTGMQALSFLIYILGVSILSHCLSRRLAAEDWTSWNSIKDMTWARVCILLIFLDSWLFLFASGILTFGVGLESKEVVCEMAIYLCIIFYATSKLLIYSFLVEKVYLVWSPTVSSPQRTKSPIYLGCVAMITVYAGVIATMFAGKIFFLRESDGVCIIGLQQYSSLTLVVYDLIINIVLTLLFLWPVFKVNLMNPRLKSVATRTMLASAVALTTSTVNMLVLALLKGHENGWICLGSCGADVIFNALAIFWVTRRRGQTYNYPSSIGPGINAVRESRRPPEVKIHGENPNDFVVSSGSPPTPWQTPTFNVDAHQTPTVIGPTPVSPTSRRPKYSLAFTAPREPRFEDIEMRIQKPSLFRSMTGMFRNERHPSEHALQVTVTTMITDDVEAGNEVKLSNEESESQVDRK</sequence>
<comment type="caution">
    <text evidence="3">The sequence shown here is derived from an EMBL/GenBank/DDBJ whole genome shotgun (WGS) entry which is preliminary data.</text>
</comment>
<feature type="transmembrane region" description="Helical" evidence="2">
    <location>
        <begin position="191"/>
        <end position="212"/>
    </location>
</feature>
<keyword evidence="2" id="KW-0812">Transmembrane</keyword>
<feature type="region of interest" description="Disordered" evidence="1">
    <location>
        <begin position="418"/>
        <end position="441"/>
    </location>
</feature>
<dbReference type="PANTHER" id="PTHR38848:SF3">
    <property type="entry name" value="G-PROTEIN COUPLED RECEPTORS FAMILY 3 PROFILE DOMAIN-CONTAINING PROTEIN"/>
    <property type="match status" value="1"/>
</dbReference>
<reference evidence="3" key="1">
    <citation type="submission" date="2022-08" db="EMBL/GenBank/DDBJ databases">
        <title>A Global Phylogenomic Analysis of the Shiitake Genus Lentinula.</title>
        <authorList>
            <consortium name="DOE Joint Genome Institute"/>
            <person name="Sierra-Patev S."/>
            <person name="Min B."/>
            <person name="Naranjo-Ortiz M."/>
            <person name="Looney B."/>
            <person name="Konkel Z."/>
            <person name="Slot J.C."/>
            <person name="Sakamoto Y."/>
            <person name="Steenwyk J.L."/>
            <person name="Rokas A."/>
            <person name="Carro J."/>
            <person name="Camarero S."/>
            <person name="Ferreira P."/>
            <person name="Molpeceres G."/>
            <person name="Ruiz-Duenas F.J."/>
            <person name="Serrano A."/>
            <person name="Henrissat B."/>
            <person name="Drula E."/>
            <person name="Hughes K.W."/>
            <person name="Mata J.L."/>
            <person name="Ishikawa N.K."/>
            <person name="Vargas-Isla R."/>
            <person name="Ushijima S."/>
            <person name="Smith C.A."/>
            <person name="Ahrendt S."/>
            <person name="Andreopoulos W."/>
            <person name="He G."/>
            <person name="Labutti K."/>
            <person name="Lipzen A."/>
            <person name="Ng V."/>
            <person name="Riley R."/>
            <person name="Sandor L."/>
            <person name="Barry K."/>
            <person name="Martinez A.T."/>
            <person name="Xiao Y."/>
            <person name="Gibbons J.G."/>
            <person name="Terashima K."/>
            <person name="Grigoriev I.V."/>
            <person name="Hibbett D.S."/>
        </authorList>
    </citation>
    <scope>NUCLEOTIDE SEQUENCE</scope>
    <source>
        <strain evidence="3">RHP3577 ss4</strain>
    </source>
</reference>